<evidence type="ECO:0000256" key="2">
    <source>
        <dbReference type="ARBA" id="ARBA00022630"/>
    </source>
</evidence>
<dbReference type="Pfam" id="PF01565">
    <property type="entry name" value="FAD_binding_4"/>
    <property type="match status" value="1"/>
</dbReference>
<dbReference type="InterPro" id="IPR016171">
    <property type="entry name" value="Vanillyl_alc_oxidase_C-sub2"/>
</dbReference>
<dbReference type="InterPro" id="IPR004113">
    <property type="entry name" value="FAD-bd_oxidored_4_C"/>
</dbReference>
<name>A0ABT7MTX0_9MICO</name>
<dbReference type="InterPro" id="IPR006094">
    <property type="entry name" value="Oxid_FAD_bind_N"/>
</dbReference>
<accession>A0ABT7MTX0</accession>
<comment type="caution">
    <text evidence="6">The sequence shown here is derived from an EMBL/GenBank/DDBJ whole genome shotgun (WGS) entry which is preliminary data.</text>
</comment>
<keyword evidence="7" id="KW-1185">Reference proteome</keyword>
<dbReference type="EMBL" id="JASXSZ010000001">
    <property type="protein sequence ID" value="MDL9977894.1"/>
    <property type="molecule type" value="Genomic_DNA"/>
</dbReference>
<dbReference type="InterPro" id="IPR036318">
    <property type="entry name" value="FAD-bd_PCMH-like_sf"/>
</dbReference>
<sequence length="454" mass="47630">MSNDALADLAAQLPDDTLLTGGDAVEPYRRDRALDPAAGVPLTVARPRTTHEVQTIVRWASDHGIPLVPRGAGTGLSGGATAVDGGIVLSTERMREIRIDRGTRTVTVQPGLLNAELKAAVAAEGLWYPPDPASFEICSIGGNIATNAGGLCCVKYGVTADYVLGLEVVLADGRALRLGGPLIKDVAGLNLLKLFIGSEGTLGVVTEITLRLLPAPPAPRIVAAWFASIEDAAAAIAEISTTIRPSMLEYMDRTCIDSVEDVLALGMDRDAAALVLGGSDDLDPDGRDIAFMTDAFMRHGAYDVVETSPEEGAALAGARRAAIPAVERRGRLLLSDVGVPLPRLRELLLGISRLEAEHEVTIAMLAHAGDGNTHPLVVFDPADDEAAERAELAYGRIMSLAISLGGTISGEHGVGRMKRPWLRDQVGDDVLEVAGRIKHALDPAGILNPGAIFA</sequence>
<evidence type="ECO:0000256" key="1">
    <source>
        <dbReference type="ARBA" id="ARBA00001974"/>
    </source>
</evidence>
<dbReference type="InterPro" id="IPR016169">
    <property type="entry name" value="FAD-bd_PCMH_sub2"/>
</dbReference>
<keyword evidence="4" id="KW-0560">Oxidoreductase</keyword>
<dbReference type="SUPFAM" id="SSF56176">
    <property type="entry name" value="FAD-binding/transporter-associated domain-like"/>
    <property type="match status" value="1"/>
</dbReference>
<reference evidence="6 7" key="1">
    <citation type="submission" date="2023-06" db="EMBL/GenBank/DDBJ databases">
        <title>Microbacterium sp. nov., isolated from a waste landfill.</title>
        <authorList>
            <person name="Wen W."/>
        </authorList>
    </citation>
    <scope>NUCLEOTIDE SEQUENCE [LARGE SCALE GENOMIC DNA]</scope>
    <source>
        <strain evidence="6 7">ASV49</strain>
    </source>
</reference>
<feature type="domain" description="FAD-binding PCMH-type" evidence="5">
    <location>
        <begin position="37"/>
        <end position="215"/>
    </location>
</feature>
<dbReference type="InterPro" id="IPR016166">
    <property type="entry name" value="FAD-bd_PCMH"/>
</dbReference>
<dbReference type="RefSeq" id="WP_286285779.1">
    <property type="nucleotide sequence ID" value="NZ_JASXSZ010000001.1"/>
</dbReference>
<gene>
    <name evidence="6" type="ORF">QSV35_00985</name>
</gene>
<keyword evidence="2" id="KW-0285">Flavoprotein</keyword>
<dbReference type="Pfam" id="PF02913">
    <property type="entry name" value="FAD-oxidase_C"/>
    <property type="match status" value="1"/>
</dbReference>
<evidence type="ECO:0000259" key="5">
    <source>
        <dbReference type="PROSITE" id="PS51387"/>
    </source>
</evidence>
<dbReference type="PANTHER" id="PTHR42934">
    <property type="entry name" value="GLYCOLATE OXIDASE SUBUNIT GLCD"/>
    <property type="match status" value="1"/>
</dbReference>
<dbReference type="PROSITE" id="PS51387">
    <property type="entry name" value="FAD_PCMH"/>
    <property type="match status" value="1"/>
</dbReference>
<dbReference type="Gene3D" id="3.30.465.10">
    <property type="match status" value="1"/>
</dbReference>
<evidence type="ECO:0000256" key="3">
    <source>
        <dbReference type="ARBA" id="ARBA00022827"/>
    </source>
</evidence>
<comment type="cofactor">
    <cofactor evidence="1">
        <name>FAD</name>
        <dbReference type="ChEBI" id="CHEBI:57692"/>
    </cofactor>
</comment>
<proteinExistence type="predicted"/>
<dbReference type="SUPFAM" id="SSF55103">
    <property type="entry name" value="FAD-linked oxidases, C-terminal domain"/>
    <property type="match status" value="1"/>
</dbReference>
<keyword evidence="3" id="KW-0274">FAD</keyword>
<evidence type="ECO:0000313" key="7">
    <source>
        <dbReference type="Proteomes" id="UP001235064"/>
    </source>
</evidence>
<evidence type="ECO:0000313" key="6">
    <source>
        <dbReference type="EMBL" id="MDL9977894.1"/>
    </source>
</evidence>
<dbReference type="Proteomes" id="UP001235064">
    <property type="component" value="Unassembled WGS sequence"/>
</dbReference>
<dbReference type="Gene3D" id="1.10.45.10">
    <property type="entry name" value="Vanillyl-alcohol Oxidase, Chain A, domain 4"/>
    <property type="match status" value="1"/>
</dbReference>
<dbReference type="Gene3D" id="3.30.70.2740">
    <property type="match status" value="1"/>
</dbReference>
<dbReference type="InterPro" id="IPR016164">
    <property type="entry name" value="FAD-linked_Oxase-like_C"/>
</dbReference>
<protein>
    <submittedName>
        <fullName evidence="6">FAD-linked oxidase C-terminal domain-containing protein</fullName>
    </submittedName>
</protein>
<dbReference type="PANTHER" id="PTHR42934:SF2">
    <property type="entry name" value="GLYCOLATE OXIDASE SUBUNIT GLCD"/>
    <property type="match status" value="1"/>
</dbReference>
<organism evidence="6 7">
    <name type="scientific">Microbacterium candidum</name>
    <dbReference type="NCBI Taxonomy" id="3041922"/>
    <lineage>
        <taxon>Bacteria</taxon>
        <taxon>Bacillati</taxon>
        <taxon>Actinomycetota</taxon>
        <taxon>Actinomycetes</taxon>
        <taxon>Micrococcales</taxon>
        <taxon>Microbacteriaceae</taxon>
        <taxon>Microbacterium</taxon>
    </lineage>
</organism>
<dbReference type="InterPro" id="IPR051914">
    <property type="entry name" value="FAD-linked_OxidoTrans_Type4"/>
</dbReference>
<evidence type="ECO:0000256" key="4">
    <source>
        <dbReference type="ARBA" id="ARBA00023002"/>
    </source>
</evidence>